<comment type="subcellular location">
    <subcellularLocation>
        <location evidence="1">Membrane</location>
    </subcellularLocation>
</comment>
<evidence type="ECO:0000313" key="4">
    <source>
        <dbReference type="EMBL" id="MDG5481981.1"/>
    </source>
</evidence>
<evidence type="ECO:0000256" key="3">
    <source>
        <dbReference type="SAM" id="Phobius"/>
    </source>
</evidence>
<evidence type="ECO:0000256" key="1">
    <source>
        <dbReference type="ARBA" id="ARBA00004370"/>
    </source>
</evidence>
<reference evidence="4" key="1">
    <citation type="journal article" date="2023" name="Environ. Microbiol.">
        <title>The 2-methylpropene degradation pathway in Mycobacteriaceae family strains.</title>
        <authorList>
            <person name="Helbich S."/>
            <person name="Barrantes I."/>
            <person name="Dos Anjos Borges L.G."/>
            <person name="Pieper D.H."/>
            <person name="Vainshtein Y."/>
            <person name="Sohn K."/>
            <person name="Engesser K.H."/>
        </authorList>
    </citation>
    <scope>NUCLEOTIDE SEQUENCE</scope>
    <source>
        <strain evidence="4">IBE100</strain>
    </source>
</reference>
<sequence>MEADAGADGLNAAGETASRLGRRGLIAITATLTLLAGGAAAGGYLALQAHRQSQAMTQAHAAAVAAAKDCVTATQPRDAAAVPSSQQKLTECSTGNFGAQAAWLGAVLIQAYQAVDVQVALPEMHAAVERTNDDGSIVTLVAFRAKVSQPGAADRENSYRVRVTMVPENGQFKIAELDQVAR</sequence>
<keyword evidence="3" id="KW-1133">Transmembrane helix</keyword>
<evidence type="ECO:0000313" key="5">
    <source>
        <dbReference type="Proteomes" id="UP001154266"/>
    </source>
</evidence>
<evidence type="ECO:0000256" key="2">
    <source>
        <dbReference type="ARBA" id="ARBA00023136"/>
    </source>
</evidence>
<protein>
    <submittedName>
        <fullName evidence="4">Mce protein</fullName>
    </submittedName>
</protein>
<accession>A0ABT6GKW9</accession>
<organism evidence="4 5">
    <name type="scientific">Mycolicibacterium gadium</name>
    <name type="common">Mycobacterium gadium</name>
    <dbReference type="NCBI Taxonomy" id="1794"/>
    <lineage>
        <taxon>Bacteria</taxon>
        <taxon>Bacillati</taxon>
        <taxon>Actinomycetota</taxon>
        <taxon>Actinomycetes</taxon>
        <taxon>Mycobacteriales</taxon>
        <taxon>Mycobacteriaceae</taxon>
        <taxon>Mycolicibacterium</taxon>
    </lineage>
</organism>
<dbReference type="Proteomes" id="UP001154266">
    <property type="component" value="Unassembled WGS sequence"/>
</dbReference>
<comment type="caution">
    <text evidence="4">The sequence shown here is derived from an EMBL/GenBank/DDBJ whole genome shotgun (WGS) entry which is preliminary data.</text>
</comment>
<keyword evidence="3" id="KW-0812">Transmembrane</keyword>
<dbReference type="PANTHER" id="PTHR37042:SF4">
    <property type="entry name" value="OUTER MEMBRANE PROTEIN RV1973"/>
    <property type="match status" value="1"/>
</dbReference>
<gene>
    <name evidence="4" type="ORF">MNO81_04135</name>
</gene>
<keyword evidence="2 3" id="KW-0472">Membrane</keyword>
<proteinExistence type="predicted"/>
<feature type="transmembrane region" description="Helical" evidence="3">
    <location>
        <begin position="25"/>
        <end position="47"/>
    </location>
</feature>
<dbReference type="RefSeq" id="WP_278219901.1">
    <property type="nucleotide sequence ID" value="NZ_JAKZMO010000003.1"/>
</dbReference>
<keyword evidence="5" id="KW-1185">Reference proteome</keyword>
<dbReference type="PANTHER" id="PTHR37042">
    <property type="entry name" value="OUTER MEMBRANE PROTEIN RV1973"/>
    <property type="match status" value="1"/>
</dbReference>
<name>A0ABT6GKW9_MYCGU</name>
<dbReference type="EMBL" id="JAKZMO010000003">
    <property type="protein sequence ID" value="MDG5481981.1"/>
    <property type="molecule type" value="Genomic_DNA"/>
</dbReference>